<dbReference type="SUPFAM" id="SSF56112">
    <property type="entry name" value="Protein kinase-like (PK-like)"/>
    <property type="match status" value="1"/>
</dbReference>
<reference evidence="3 4" key="1">
    <citation type="submission" date="2019-12" db="EMBL/GenBank/DDBJ databases">
        <title>Draft genome sequence of the ascomycete Xylaria multiplex DSM 110363.</title>
        <authorList>
            <person name="Buettner E."/>
            <person name="Kellner H."/>
        </authorList>
    </citation>
    <scope>NUCLEOTIDE SEQUENCE [LARGE SCALE GENOMIC DNA]</scope>
    <source>
        <strain evidence="3 4">DSM 110363</strain>
    </source>
</reference>
<protein>
    <recommendedName>
        <fullName evidence="2">Protein kinase domain-containing protein</fullName>
    </recommendedName>
</protein>
<sequence>MTSFNAQEDEQRLRNLFTPSVLFWEYEKTLGNGAWGLAALLKQKGVVEVGGRKVGRIVLKIGINFGEDQLRNEMEFLKMTNGAKHIVRLLGAVDNLNVNQSYNRFPPLSFAFDAVAGINGPVIALEYLDSGDLIRACIGMAYPANASLYTQSMLEEITPDKEPGSMAHNDIAPRNIMIASGDSIEEHGIGHIFKLIDFGRASLMGDVRAKGNLFGIAAFMITFITMSPGRSMTTVDHEGHETHAAAILPSPQAPNPYPWLDPQLAGAIARCQYRDVDRRPELPDLLVQARNAVLSGTADSYPIPENETNDAIEDFCQRFILDAPS</sequence>
<dbReference type="InterPro" id="IPR017441">
    <property type="entry name" value="Protein_kinase_ATP_BS"/>
</dbReference>
<keyword evidence="1" id="KW-0067">ATP-binding</keyword>
<comment type="caution">
    <text evidence="3">The sequence shown here is derived from an EMBL/GenBank/DDBJ whole genome shotgun (WGS) entry which is preliminary data.</text>
</comment>
<feature type="domain" description="Protein kinase" evidence="2">
    <location>
        <begin position="24"/>
        <end position="325"/>
    </location>
</feature>
<dbReference type="Proteomes" id="UP000481858">
    <property type="component" value="Unassembled WGS sequence"/>
</dbReference>
<dbReference type="GO" id="GO:0004672">
    <property type="term" value="F:protein kinase activity"/>
    <property type="evidence" value="ECO:0007669"/>
    <property type="project" value="InterPro"/>
</dbReference>
<dbReference type="InterPro" id="IPR011009">
    <property type="entry name" value="Kinase-like_dom_sf"/>
</dbReference>
<evidence type="ECO:0000259" key="2">
    <source>
        <dbReference type="PROSITE" id="PS50011"/>
    </source>
</evidence>
<keyword evidence="1" id="KW-0547">Nucleotide-binding</keyword>
<evidence type="ECO:0000313" key="3">
    <source>
        <dbReference type="EMBL" id="KAF2967437.1"/>
    </source>
</evidence>
<dbReference type="OrthoDB" id="4720990at2759"/>
<feature type="binding site" evidence="1">
    <location>
        <position position="60"/>
    </location>
    <ligand>
        <name>ATP</name>
        <dbReference type="ChEBI" id="CHEBI:30616"/>
    </ligand>
</feature>
<dbReference type="EMBL" id="WUBL01000068">
    <property type="protein sequence ID" value="KAF2967437.1"/>
    <property type="molecule type" value="Genomic_DNA"/>
</dbReference>
<evidence type="ECO:0000313" key="4">
    <source>
        <dbReference type="Proteomes" id="UP000481858"/>
    </source>
</evidence>
<dbReference type="InParanoid" id="A0A7C8N604"/>
<dbReference type="PROSITE" id="PS00107">
    <property type="entry name" value="PROTEIN_KINASE_ATP"/>
    <property type="match status" value="1"/>
</dbReference>
<dbReference type="SMART" id="SM00220">
    <property type="entry name" value="S_TKc"/>
    <property type="match status" value="1"/>
</dbReference>
<dbReference type="GO" id="GO:0005524">
    <property type="term" value="F:ATP binding"/>
    <property type="evidence" value="ECO:0007669"/>
    <property type="project" value="UniProtKB-UniRule"/>
</dbReference>
<accession>A0A7C8N604</accession>
<dbReference type="AlphaFoldDB" id="A0A7C8N604"/>
<dbReference type="InterPro" id="IPR000719">
    <property type="entry name" value="Prot_kinase_dom"/>
</dbReference>
<evidence type="ECO:0000256" key="1">
    <source>
        <dbReference type="PROSITE-ProRule" id="PRU10141"/>
    </source>
</evidence>
<keyword evidence="4" id="KW-1185">Reference proteome</keyword>
<proteinExistence type="predicted"/>
<gene>
    <name evidence="3" type="ORF">GQX73_g6172</name>
</gene>
<name>A0A7C8N604_9PEZI</name>
<organism evidence="3 4">
    <name type="scientific">Xylaria multiplex</name>
    <dbReference type="NCBI Taxonomy" id="323545"/>
    <lineage>
        <taxon>Eukaryota</taxon>
        <taxon>Fungi</taxon>
        <taxon>Dikarya</taxon>
        <taxon>Ascomycota</taxon>
        <taxon>Pezizomycotina</taxon>
        <taxon>Sordariomycetes</taxon>
        <taxon>Xylariomycetidae</taxon>
        <taxon>Xylariales</taxon>
        <taxon>Xylariaceae</taxon>
        <taxon>Xylaria</taxon>
    </lineage>
</organism>
<dbReference type="Gene3D" id="1.10.510.10">
    <property type="entry name" value="Transferase(Phosphotransferase) domain 1"/>
    <property type="match status" value="1"/>
</dbReference>
<dbReference type="PROSITE" id="PS50011">
    <property type="entry name" value="PROTEIN_KINASE_DOM"/>
    <property type="match status" value="1"/>
</dbReference>